<sequence length="250" mass="29221">MEEKIKEWLLKGGFPLEMKLANSLINHGFEVAQSVYYQDFDTEKYRETDIIASKFEKINNIWTHITFVIECKKSTDKPWIVLKNHKLMNHLSDELPVYFTNHTSIFLKNLNENKSFKSDLFFKNSRNIGYSIQTAFNNGPDKSYEAIQSVTKACEYFSQKLNERKNTAAFYFPVICIDGNLFEGQIAENDISLKEVKKSEVLITRSFHKYGNSHILIFESSDLDKISNDLYKLGIEFFRKYKKLLAENIS</sequence>
<evidence type="ECO:0000313" key="1">
    <source>
        <dbReference type="EMBL" id="AFL81909.1"/>
    </source>
</evidence>
<dbReference type="OrthoDB" id="1334338at2"/>
<keyword evidence="2" id="KW-1185">Reference proteome</keyword>
<gene>
    <name evidence="1" type="ordered locus">Aeqsu_2451</name>
</gene>
<dbReference type="RefSeq" id="WP_014783158.1">
    <property type="nucleotide sequence ID" value="NC_018013.1"/>
</dbReference>
<organism evidence="1 2">
    <name type="scientific">Aequorivita sublithincola (strain DSM 14238 / LMG 21431 / ACAM 643 / 9-3)</name>
    <dbReference type="NCBI Taxonomy" id="746697"/>
    <lineage>
        <taxon>Bacteria</taxon>
        <taxon>Pseudomonadati</taxon>
        <taxon>Bacteroidota</taxon>
        <taxon>Flavobacteriia</taxon>
        <taxon>Flavobacteriales</taxon>
        <taxon>Flavobacteriaceae</taxon>
        <taxon>Aequorivita</taxon>
    </lineage>
</organism>
<name>I3YY41_AEQSU</name>
<dbReference type="KEGG" id="asl:Aeqsu_2451"/>
<dbReference type="eggNOG" id="ENOG5032R3B">
    <property type="taxonomic scope" value="Bacteria"/>
</dbReference>
<proteinExistence type="predicted"/>
<dbReference type="Proteomes" id="UP000006049">
    <property type="component" value="Chromosome"/>
</dbReference>
<dbReference type="HOGENOM" id="CLU_1069176_0_0_10"/>
<accession>I3YY41</accession>
<evidence type="ECO:0000313" key="2">
    <source>
        <dbReference type="Proteomes" id="UP000006049"/>
    </source>
</evidence>
<dbReference type="AlphaFoldDB" id="I3YY41"/>
<dbReference type="EMBL" id="CP003280">
    <property type="protein sequence ID" value="AFL81909.1"/>
    <property type="molecule type" value="Genomic_DNA"/>
</dbReference>
<reference evidence="1 2" key="1">
    <citation type="submission" date="2012-06" db="EMBL/GenBank/DDBJ databases">
        <title>The complete genome of Aequorivita sublithincola DSM 14238.</title>
        <authorList>
            <consortium name="US DOE Joint Genome Institute (JGI-PGF)"/>
            <person name="Lucas S."/>
            <person name="Copeland A."/>
            <person name="Lapidus A."/>
            <person name="Goodwin L."/>
            <person name="Pitluck S."/>
            <person name="Peters L."/>
            <person name="Munk A.C.C."/>
            <person name="Kyrpides N."/>
            <person name="Mavromatis K."/>
            <person name="Pagani I."/>
            <person name="Ivanova N."/>
            <person name="Ovchinnikova G."/>
            <person name="Zeytun A."/>
            <person name="Detter J.C."/>
            <person name="Han C."/>
            <person name="Land M."/>
            <person name="Hauser L."/>
            <person name="Markowitz V."/>
            <person name="Cheng J.-F."/>
            <person name="Hugenholtz P."/>
            <person name="Woyke T."/>
            <person name="Wu D."/>
            <person name="Tindall B."/>
            <person name="Faehnrich R."/>
            <person name="Brambilla E."/>
            <person name="Klenk H.-P."/>
            <person name="Eisen J.A."/>
        </authorList>
    </citation>
    <scope>NUCLEOTIDE SEQUENCE [LARGE SCALE GENOMIC DNA]</scope>
    <source>
        <strain evidence="2">DSM 14238 / LMG 21431 / ACAM 643 / 9-3</strain>
    </source>
</reference>
<protein>
    <submittedName>
        <fullName evidence="1">Uncharacterized protein</fullName>
    </submittedName>
</protein>